<reference evidence="2" key="1">
    <citation type="submission" date="2022-11" db="UniProtKB">
        <authorList>
            <consortium name="WormBaseParasite"/>
        </authorList>
    </citation>
    <scope>IDENTIFICATION</scope>
</reference>
<proteinExistence type="predicted"/>
<name>A0A915JR85_ROMCU</name>
<sequence length="111" mass="12532">MGREEKIGGTCNAKNWDSNLNFMVQLKSLESSLQCPYESGVLIMGCTCKPNLYTVVSVLSSYTCGSAQSNRWALRCLLKLFSTVQQKSTKIREFKKPHENIQIFEPSTVFN</sequence>
<dbReference type="AlphaFoldDB" id="A0A915JR85"/>
<organism evidence="1 2">
    <name type="scientific">Romanomermis culicivorax</name>
    <name type="common">Nematode worm</name>
    <dbReference type="NCBI Taxonomy" id="13658"/>
    <lineage>
        <taxon>Eukaryota</taxon>
        <taxon>Metazoa</taxon>
        <taxon>Ecdysozoa</taxon>
        <taxon>Nematoda</taxon>
        <taxon>Enoplea</taxon>
        <taxon>Dorylaimia</taxon>
        <taxon>Mermithida</taxon>
        <taxon>Mermithoidea</taxon>
        <taxon>Mermithidae</taxon>
        <taxon>Romanomermis</taxon>
    </lineage>
</organism>
<accession>A0A915JR85</accession>
<evidence type="ECO:0000313" key="2">
    <source>
        <dbReference type="WBParaSite" id="nRc.2.0.1.t28608-RA"/>
    </source>
</evidence>
<protein>
    <submittedName>
        <fullName evidence="2">Uncharacterized protein</fullName>
    </submittedName>
</protein>
<dbReference type="Proteomes" id="UP000887565">
    <property type="component" value="Unplaced"/>
</dbReference>
<evidence type="ECO:0000313" key="1">
    <source>
        <dbReference type="Proteomes" id="UP000887565"/>
    </source>
</evidence>
<dbReference type="WBParaSite" id="nRc.2.0.1.t28608-RA">
    <property type="protein sequence ID" value="nRc.2.0.1.t28608-RA"/>
    <property type="gene ID" value="nRc.2.0.1.g28608"/>
</dbReference>
<keyword evidence="1" id="KW-1185">Reference proteome</keyword>